<dbReference type="FunCoup" id="F2LUT1">
    <property type="interactions" value="464"/>
</dbReference>
<proteinExistence type="inferred from homology"/>
<evidence type="ECO:0000259" key="14">
    <source>
        <dbReference type="Pfam" id="PF19269"/>
    </source>
</evidence>
<evidence type="ECO:0000256" key="12">
    <source>
        <dbReference type="HAMAP-Rule" id="MF_00022"/>
    </source>
</evidence>
<dbReference type="eggNOG" id="COG0008">
    <property type="taxonomic scope" value="Bacteria"/>
</dbReference>
<organism evidence="15 16">
    <name type="scientific">Hippea maritima (strain ATCC 700847 / DSM 10411 / MH2)</name>
    <dbReference type="NCBI Taxonomy" id="760142"/>
    <lineage>
        <taxon>Bacteria</taxon>
        <taxon>Pseudomonadati</taxon>
        <taxon>Campylobacterota</taxon>
        <taxon>Desulfurellia</taxon>
        <taxon>Desulfurellales</taxon>
        <taxon>Hippeaceae</taxon>
        <taxon>Hippea</taxon>
    </lineage>
</organism>
<evidence type="ECO:0000256" key="6">
    <source>
        <dbReference type="ARBA" id="ARBA00022741"/>
    </source>
</evidence>
<dbReference type="PROSITE" id="PS00178">
    <property type="entry name" value="AA_TRNA_LIGASE_I"/>
    <property type="match status" value="1"/>
</dbReference>
<dbReference type="NCBIfam" id="TIGR00464">
    <property type="entry name" value="gltX_bact"/>
    <property type="match status" value="1"/>
</dbReference>
<accession>F2LUT1</accession>
<dbReference type="InParanoid" id="F2LUT1"/>
<evidence type="ECO:0000256" key="11">
    <source>
        <dbReference type="ARBA" id="ARBA00054667"/>
    </source>
</evidence>
<keyword evidence="8 12" id="KW-0648">Protein biosynthesis</keyword>
<gene>
    <name evidence="12" type="primary">gltX</name>
    <name evidence="15" type="ordered locus">Hipma_0565</name>
</gene>
<dbReference type="AlphaFoldDB" id="F2LUT1"/>
<dbReference type="InterPro" id="IPR014729">
    <property type="entry name" value="Rossmann-like_a/b/a_fold"/>
</dbReference>
<feature type="domain" description="Glutamyl/glutaminyl-tRNA synthetase class Ib catalytic" evidence="13">
    <location>
        <begin position="1"/>
        <end position="301"/>
    </location>
</feature>
<dbReference type="InterPro" id="IPR049940">
    <property type="entry name" value="GluQ/Sye"/>
</dbReference>
<dbReference type="PANTHER" id="PTHR43311">
    <property type="entry name" value="GLUTAMATE--TRNA LIGASE"/>
    <property type="match status" value="1"/>
</dbReference>
<dbReference type="GO" id="GO:0004818">
    <property type="term" value="F:glutamate-tRNA ligase activity"/>
    <property type="evidence" value="ECO:0007669"/>
    <property type="project" value="UniProtKB-UniRule"/>
</dbReference>
<dbReference type="InterPro" id="IPR045462">
    <property type="entry name" value="aa-tRNA-synth_I_cd-bd"/>
</dbReference>
<dbReference type="GO" id="GO:0005524">
    <property type="term" value="F:ATP binding"/>
    <property type="evidence" value="ECO:0007669"/>
    <property type="project" value="UniProtKB-UniRule"/>
</dbReference>
<reference evidence="16" key="2">
    <citation type="submission" date="2011-03" db="EMBL/GenBank/DDBJ databases">
        <title>The complete genome of Hippea maritima DSM 10411.</title>
        <authorList>
            <consortium name="US DOE Joint Genome Institute (JGI-PGF)"/>
            <person name="Lucas S."/>
            <person name="Copeland A."/>
            <person name="Lapidus A."/>
            <person name="Bruce D."/>
            <person name="Goodwin L."/>
            <person name="Pitluck S."/>
            <person name="Peters L."/>
            <person name="Kyrpides N."/>
            <person name="Mavromatis K."/>
            <person name="Pagani I."/>
            <person name="Ivanova N."/>
            <person name="Mikhailova N."/>
            <person name="Lu M."/>
            <person name="Detter J.C."/>
            <person name="Tapia R."/>
            <person name="Han C."/>
            <person name="Land M."/>
            <person name="Hauser L."/>
            <person name="Markowitz V."/>
            <person name="Cheng J.-F."/>
            <person name="Hugenholtz P."/>
            <person name="Woyke T."/>
            <person name="Wu D."/>
            <person name="Spring S."/>
            <person name="Schroeder M."/>
            <person name="Brambilla E."/>
            <person name="Klenk H.-P."/>
            <person name="Eisen J.A."/>
        </authorList>
    </citation>
    <scope>NUCLEOTIDE SEQUENCE [LARGE SCALE GENOMIC DNA]</scope>
    <source>
        <strain evidence="16">ATCC 700847 / DSM 10411 / MH2</strain>
    </source>
</reference>
<dbReference type="InterPro" id="IPR033910">
    <property type="entry name" value="GluRS_core"/>
</dbReference>
<evidence type="ECO:0000256" key="4">
    <source>
        <dbReference type="ARBA" id="ARBA00022490"/>
    </source>
</evidence>
<dbReference type="GO" id="GO:0006424">
    <property type="term" value="P:glutamyl-tRNA aminoacylation"/>
    <property type="evidence" value="ECO:0007669"/>
    <property type="project" value="UniProtKB-UniRule"/>
</dbReference>
<evidence type="ECO:0000259" key="13">
    <source>
        <dbReference type="Pfam" id="PF00749"/>
    </source>
</evidence>
<dbReference type="Gene3D" id="1.10.10.350">
    <property type="match status" value="1"/>
</dbReference>
<comment type="catalytic activity">
    <reaction evidence="10">
        <text>tRNA(Glu) + L-glutamate + ATP = L-glutamyl-tRNA(Gln) + AMP + diphosphate</text>
        <dbReference type="Rhea" id="RHEA:51156"/>
        <dbReference type="Rhea" id="RHEA-COMP:9663"/>
        <dbReference type="Rhea" id="RHEA-COMP:9684"/>
        <dbReference type="ChEBI" id="CHEBI:29985"/>
        <dbReference type="ChEBI" id="CHEBI:30616"/>
        <dbReference type="ChEBI" id="CHEBI:33019"/>
        <dbReference type="ChEBI" id="CHEBI:78442"/>
        <dbReference type="ChEBI" id="CHEBI:78520"/>
        <dbReference type="ChEBI" id="CHEBI:456215"/>
    </reaction>
</comment>
<comment type="subcellular location">
    <subcellularLocation>
        <location evidence="1 12">Cytoplasm</location>
    </subcellularLocation>
</comment>
<dbReference type="Pfam" id="PF00749">
    <property type="entry name" value="tRNA-synt_1c"/>
    <property type="match status" value="1"/>
</dbReference>
<dbReference type="Gene3D" id="3.40.50.620">
    <property type="entry name" value="HUPs"/>
    <property type="match status" value="1"/>
</dbReference>
<comment type="caution">
    <text evidence="12">Lacks conserved residue(s) required for the propagation of feature annotation.</text>
</comment>
<dbReference type="STRING" id="760142.Hipma_0565"/>
<dbReference type="EMBL" id="CP002606">
    <property type="protein sequence ID" value="AEA33536.1"/>
    <property type="molecule type" value="Genomic_DNA"/>
</dbReference>
<comment type="function">
    <text evidence="12">Catalyzes the attachment of glutamate to tRNA(Glu) in a two-step reaction: glutamate is first activated by ATP to form Glu-AMP and then transferred to the acceptor end of tRNA(Glu).</text>
</comment>
<keyword evidence="4 12" id="KW-0963">Cytoplasm</keyword>
<dbReference type="GO" id="GO:0000049">
    <property type="term" value="F:tRNA binding"/>
    <property type="evidence" value="ECO:0007669"/>
    <property type="project" value="InterPro"/>
</dbReference>
<dbReference type="eggNOG" id="COG2812">
    <property type="taxonomic scope" value="Bacteria"/>
</dbReference>
<evidence type="ECO:0000313" key="16">
    <source>
        <dbReference type="Proteomes" id="UP000008139"/>
    </source>
</evidence>
<feature type="short sequence motif" description="'HIGH' region" evidence="12">
    <location>
        <begin position="8"/>
        <end position="18"/>
    </location>
</feature>
<protein>
    <recommendedName>
        <fullName evidence="12">Glutamate--tRNA ligase</fullName>
        <ecNumber evidence="12">6.1.1.17</ecNumber>
    </recommendedName>
    <alternativeName>
        <fullName evidence="12">Glutamyl-tRNA synthetase</fullName>
        <shortName evidence="12">GluRS</shortName>
    </alternativeName>
</protein>
<keyword evidence="9 12" id="KW-0030">Aminoacyl-tRNA synthetase</keyword>
<comment type="catalytic activity">
    <reaction evidence="12">
        <text>tRNA(Glu) + L-glutamate + ATP = L-glutamyl-tRNA(Glu) + AMP + diphosphate</text>
        <dbReference type="Rhea" id="RHEA:23540"/>
        <dbReference type="Rhea" id="RHEA-COMP:9663"/>
        <dbReference type="Rhea" id="RHEA-COMP:9680"/>
        <dbReference type="ChEBI" id="CHEBI:29985"/>
        <dbReference type="ChEBI" id="CHEBI:30616"/>
        <dbReference type="ChEBI" id="CHEBI:33019"/>
        <dbReference type="ChEBI" id="CHEBI:78442"/>
        <dbReference type="ChEBI" id="CHEBI:78520"/>
        <dbReference type="ChEBI" id="CHEBI:456215"/>
        <dbReference type="EC" id="6.1.1.17"/>
    </reaction>
</comment>
<dbReference type="KEGG" id="hmr:Hipma_0565"/>
<dbReference type="GO" id="GO:0005829">
    <property type="term" value="C:cytosol"/>
    <property type="evidence" value="ECO:0007669"/>
    <property type="project" value="TreeGrafter"/>
</dbReference>
<dbReference type="SUPFAM" id="SSF48163">
    <property type="entry name" value="An anticodon-binding domain of class I aminoacyl-tRNA synthetases"/>
    <property type="match status" value="1"/>
</dbReference>
<dbReference type="InterPro" id="IPR001412">
    <property type="entry name" value="aa-tRNA-synth_I_CS"/>
</dbReference>
<name>F2LUT1_HIPMA</name>
<dbReference type="InterPro" id="IPR004527">
    <property type="entry name" value="Glu-tRNA-ligase_bac/mito"/>
</dbReference>
<dbReference type="HAMAP" id="MF_00022">
    <property type="entry name" value="Glu_tRNA_synth_type1"/>
    <property type="match status" value="1"/>
</dbReference>
<evidence type="ECO:0000256" key="3">
    <source>
        <dbReference type="ARBA" id="ARBA00011245"/>
    </source>
</evidence>
<reference evidence="15 16" key="1">
    <citation type="journal article" date="2011" name="Stand. Genomic Sci.">
        <title>Complete genome sequence of the thermophilic sulfur-reducer Hippea maritima type strain (MH(2)).</title>
        <authorList>
            <person name="Huntemann M."/>
            <person name="Lu M."/>
            <person name="Nolan M."/>
            <person name="Lapidus A."/>
            <person name="Lucas S."/>
            <person name="Hammon N."/>
            <person name="Deshpande S."/>
            <person name="Cheng J.F."/>
            <person name="Tapia R."/>
            <person name="Han C."/>
            <person name="Goodwin L."/>
            <person name="Pitluck S."/>
            <person name="Liolios K."/>
            <person name="Pagani I."/>
            <person name="Ivanova N."/>
            <person name="Ovchinikova G."/>
            <person name="Pati A."/>
            <person name="Chen A."/>
            <person name="Palaniappan K."/>
            <person name="Land M."/>
            <person name="Hauser L."/>
            <person name="Jeffries C.D."/>
            <person name="Detter J.C."/>
            <person name="Brambilla E.M."/>
            <person name="Rohde M."/>
            <person name="Spring S."/>
            <person name="Goker M."/>
            <person name="Woyke T."/>
            <person name="Bristow J."/>
            <person name="Eisen J.A."/>
            <person name="Markowitz V."/>
            <person name="Hugenholtz P."/>
            <person name="Kyrpides N.C."/>
            <person name="Klenk H.P."/>
            <person name="Mavromatis K."/>
        </authorList>
    </citation>
    <scope>NUCLEOTIDE SEQUENCE [LARGE SCALE GENOMIC DNA]</scope>
    <source>
        <strain evidence="16">ATCC 700847 / DSM 10411 / MH2</strain>
    </source>
</reference>
<comment type="similarity">
    <text evidence="2 12">Belongs to the class-I aminoacyl-tRNA synthetase family. Glutamate--tRNA ligase type 1 subfamily.</text>
</comment>
<feature type="short sequence motif" description="'KMSKS' region" evidence="12">
    <location>
        <begin position="233"/>
        <end position="237"/>
    </location>
</feature>
<evidence type="ECO:0000256" key="5">
    <source>
        <dbReference type="ARBA" id="ARBA00022598"/>
    </source>
</evidence>
<dbReference type="PANTHER" id="PTHR43311:SF2">
    <property type="entry name" value="GLUTAMATE--TRNA LIGASE, MITOCHONDRIAL-RELATED"/>
    <property type="match status" value="1"/>
</dbReference>
<evidence type="ECO:0000256" key="10">
    <source>
        <dbReference type="ARBA" id="ARBA00050184"/>
    </source>
</evidence>
<dbReference type="HOGENOM" id="CLU_015768_6_0_7"/>
<dbReference type="Pfam" id="PF19269">
    <property type="entry name" value="Anticodon_2"/>
    <property type="match status" value="1"/>
</dbReference>
<dbReference type="CDD" id="cd00808">
    <property type="entry name" value="GluRS_core"/>
    <property type="match status" value="1"/>
</dbReference>
<dbReference type="InterPro" id="IPR020751">
    <property type="entry name" value="aa-tRNA-synth_I_codon-bd_sub2"/>
</dbReference>
<comment type="subunit">
    <text evidence="3 12">Monomer.</text>
</comment>
<dbReference type="SUPFAM" id="SSF52374">
    <property type="entry name" value="Nucleotidylyl transferase"/>
    <property type="match status" value="1"/>
</dbReference>
<feature type="binding site" evidence="12">
    <location>
        <position position="236"/>
    </location>
    <ligand>
        <name>ATP</name>
        <dbReference type="ChEBI" id="CHEBI:30616"/>
    </ligand>
</feature>
<feature type="domain" description="Aminoacyl-tRNA synthetase class I anticodon-binding" evidence="14">
    <location>
        <begin position="314"/>
        <end position="455"/>
    </location>
</feature>
<keyword evidence="6 12" id="KW-0547">Nucleotide-binding</keyword>
<dbReference type="GO" id="GO:0008270">
    <property type="term" value="F:zinc ion binding"/>
    <property type="evidence" value="ECO:0007669"/>
    <property type="project" value="InterPro"/>
</dbReference>
<sequence>MVRTRFAPSPTGHLHIGGLRTAIFNYLFAKANGGEFILRIEDTDKERSREEFTQAILDGLEWCGINWDDICYQSKRNGIYEKYLNRLIEEGKAYRCYCSKERLERLKEEQLKRGENPHYDGHCRNLNEYPEDKPYVIRVKLPEDNIDFFDHLHGDMHFSYKEFDDFIIRRSDGSFMYNFTNVVDDIECGITHVIRGDDHLTNTAKQIVLYRLLGENPPEYTHVPMILGEDKTRLSKRHGAKSVLEYKQMGILPVALVNYLLRLGFSYGDKEIFSFDEMVKYFSLDRLNKSAAVFNPDKLIWVNFEHMKMMKPEELLKHLKPFLDEECFNFDDSYLIEAIKTRQTKAQTLVELADEIRFYCKPPEDYDKKALKKYVKASTREYIISLLEKLKDADFSSEETLEAVFESVLERFDIKMVKLAQPVRIALTGRGIGPGIYEMLMILGKNETINRLEKFLNAVF</sequence>
<dbReference type="InterPro" id="IPR008925">
    <property type="entry name" value="aa_tRNA-synth_I_cd-bd_sf"/>
</dbReference>
<evidence type="ECO:0000256" key="9">
    <source>
        <dbReference type="ARBA" id="ARBA00023146"/>
    </source>
</evidence>
<evidence type="ECO:0000256" key="8">
    <source>
        <dbReference type="ARBA" id="ARBA00022917"/>
    </source>
</evidence>
<dbReference type="FunFam" id="3.40.50.620:FF:000007">
    <property type="entry name" value="Glutamate--tRNA ligase"/>
    <property type="match status" value="1"/>
</dbReference>
<dbReference type="Proteomes" id="UP000008139">
    <property type="component" value="Chromosome"/>
</dbReference>
<dbReference type="RefSeq" id="WP_013681577.1">
    <property type="nucleotide sequence ID" value="NC_015318.1"/>
</dbReference>
<evidence type="ECO:0000256" key="7">
    <source>
        <dbReference type="ARBA" id="ARBA00022840"/>
    </source>
</evidence>
<dbReference type="EC" id="6.1.1.17" evidence="12"/>
<dbReference type="PRINTS" id="PR00987">
    <property type="entry name" value="TRNASYNTHGLU"/>
</dbReference>
<keyword evidence="7 12" id="KW-0067">ATP-binding</keyword>
<evidence type="ECO:0000313" key="15">
    <source>
        <dbReference type="EMBL" id="AEA33536.1"/>
    </source>
</evidence>
<dbReference type="InterPro" id="IPR020058">
    <property type="entry name" value="Glu/Gln-tRNA-synth_Ib_cat-dom"/>
</dbReference>
<evidence type="ECO:0000256" key="1">
    <source>
        <dbReference type="ARBA" id="ARBA00004496"/>
    </source>
</evidence>
<comment type="function">
    <text evidence="11">Aminoacylates tRNA(Gln) with glutamate. Does not aminoacylate tRNA(Glu).</text>
</comment>
<dbReference type="InterPro" id="IPR000924">
    <property type="entry name" value="Glu/Gln-tRNA-synth"/>
</dbReference>
<keyword evidence="5 12" id="KW-0436">Ligase</keyword>
<dbReference type="OrthoDB" id="9807503at2"/>
<keyword evidence="16" id="KW-1185">Reference proteome</keyword>
<evidence type="ECO:0000256" key="2">
    <source>
        <dbReference type="ARBA" id="ARBA00007894"/>
    </source>
</evidence>